<sequence>MALRKRKSKLTELFPEREALRVRPIKPKTNNIKTSQNGRNARNYKTSRY</sequence>
<evidence type="ECO:0000256" key="1">
    <source>
        <dbReference type="SAM" id="MobiDB-lite"/>
    </source>
</evidence>
<name>A0A644SJT2_9ZZZZ</name>
<protein>
    <submittedName>
        <fullName evidence="2">Uncharacterized protein</fullName>
    </submittedName>
</protein>
<dbReference type="EMBL" id="VSSQ01000001">
    <property type="protein sequence ID" value="MPL54935.1"/>
    <property type="molecule type" value="Genomic_DNA"/>
</dbReference>
<dbReference type="AlphaFoldDB" id="A0A644SJT2"/>
<reference evidence="2" key="1">
    <citation type="submission" date="2019-08" db="EMBL/GenBank/DDBJ databases">
        <authorList>
            <person name="Kucharzyk K."/>
            <person name="Murdoch R.W."/>
            <person name="Higgins S."/>
            <person name="Loffler F."/>
        </authorList>
    </citation>
    <scope>NUCLEOTIDE SEQUENCE</scope>
</reference>
<feature type="compositionally biased region" description="Polar residues" evidence="1">
    <location>
        <begin position="28"/>
        <end position="49"/>
    </location>
</feature>
<feature type="region of interest" description="Disordered" evidence="1">
    <location>
        <begin position="25"/>
        <end position="49"/>
    </location>
</feature>
<evidence type="ECO:0000313" key="2">
    <source>
        <dbReference type="EMBL" id="MPL54935.1"/>
    </source>
</evidence>
<gene>
    <name evidence="2" type="ORF">SDC9_00401</name>
</gene>
<proteinExistence type="predicted"/>
<organism evidence="2">
    <name type="scientific">bioreactor metagenome</name>
    <dbReference type="NCBI Taxonomy" id="1076179"/>
    <lineage>
        <taxon>unclassified sequences</taxon>
        <taxon>metagenomes</taxon>
        <taxon>ecological metagenomes</taxon>
    </lineage>
</organism>
<comment type="caution">
    <text evidence="2">The sequence shown here is derived from an EMBL/GenBank/DDBJ whole genome shotgun (WGS) entry which is preliminary data.</text>
</comment>
<accession>A0A644SJT2</accession>